<accession>A0A015JQ81</accession>
<evidence type="ECO:0000256" key="4">
    <source>
        <dbReference type="ARBA" id="ARBA00022840"/>
    </source>
</evidence>
<keyword evidence="8" id="KW-1185">Reference proteome</keyword>
<sequence length="555" mass="65140">MSTLRYELIYAANNGAETLTDTSIYNDIHKQFEFKKQTVLTDKILTNDEKTYAIRLLTVNYDRDRVMYNDGTKRICENCNQECLATLYCEYCVQNYLKEDFSNWTSGNDDIDNLIQKCQMESLIPSQIVEWIPYSNLENINYLTKGGFSEIYTAVWINGRYEEWDSEKKQLKRFGKHKVIVKKLENVESANQSWFEEAKSHLTISNKWPRVLQCYGLTQNPSNGNYMLVIFEMNIDLREYLQQNHKQLTWKDRIMIINEITAALYFIHKEEAIHRDLHSGNILYSQLNNFWRISDLGFCGPADKPSESIYGNLPYIAPEVIVGKAYTFASDIYSVAILMWEISSGQPPFKNYEHENDIVMNIINGIRPKIVPGTPLEYKNLMKECWDADPLKRPDIYAYRKRMRRINLDYQNMSDELFKSEMDNLEMNKVEENYMSSRLFTSKIHNFGNLPEPRNATEEEQEAFHSKLYDFNIPNNINDFNKSNEQNSNKSSEVITGDTSEKLPEEFKKLQINSNNDEKEKTQKYVDDDDDVYNNPNLHSKEQDELEIPDGKLLK</sequence>
<keyword evidence="1" id="KW-0808">Transferase</keyword>
<keyword evidence="2" id="KW-0547">Nucleotide-binding</keyword>
<reference evidence="7 8" key="1">
    <citation type="submission" date="2014-02" db="EMBL/GenBank/DDBJ databases">
        <title>Single nucleus genome sequencing reveals high similarity among nuclei of an endomycorrhizal fungus.</title>
        <authorList>
            <person name="Lin K."/>
            <person name="Geurts R."/>
            <person name="Zhang Z."/>
            <person name="Limpens E."/>
            <person name="Saunders D.G."/>
            <person name="Mu D."/>
            <person name="Pang E."/>
            <person name="Cao H."/>
            <person name="Cha H."/>
            <person name="Lin T."/>
            <person name="Zhou Q."/>
            <person name="Shang Y."/>
            <person name="Li Y."/>
            <person name="Ivanov S."/>
            <person name="Sharma T."/>
            <person name="Velzen R.V."/>
            <person name="Ruijter N.D."/>
            <person name="Aanen D.K."/>
            <person name="Win J."/>
            <person name="Kamoun S."/>
            <person name="Bisseling T."/>
            <person name="Huang S."/>
        </authorList>
    </citation>
    <scope>NUCLEOTIDE SEQUENCE [LARGE SCALE GENOMIC DNA]</scope>
    <source>
        <strain evidence="8">DAOM197198w</strain>
    </source>
</reference>
<dbReference type="Pfam" id="PF07714">
    <property type="entry name" value="PK_Tyr_Ser-Thr"/>
    <property type="match status" value="1"/>
</dbReference>
<evidence type="ECO:0000256" key="3">
    <source>
        <dbReference type="ARBA" id="ARBA00022777"/>
    </source>
</evidence>
<evidence type="ECO:0000259" key="6">
    <source>
        <dbReference type="PROSITE" id="PS50011"/>
    </source>
</evidence>
<feature type="compositionally biased region" description="Basic and acidic residues" evidence="5">
    <location>
        <begin position="539"/>
        <end position="555"/>
    </location>
</feature>
<evidence type="ECO:0000256" key="1">
    <source>
        <dbReference type="ARBA" id="ARBA00022679"/>
    </source>
</evidence>
<dbReference type="InterPro" id="IPR001245">
    <property type="entry name" value="Ser-Thr/Tyr_kinase_cat_dom"/>
</dbReference>
<feature type="domain" description="Protein kinase" evidence="6">
    <location>
        <begin position="137"/>
        <end position="406"/>
    </location>
</feature>
<feature type="compositionally biased region" description="Low complexity" evidence="5">
    <location>
        <begin position="480"/>
        <end position="493"/>
    </location>
</feature>
<dbReference type="Proteomes" id="UP000022910">
    <property type="component" value="Unassembled WGS sequence"/>
</dbReference>
<feature type="compositionally biased region" description="Basic and acidic residues" evidence="5">
    <location>
        <begin position="499"/>
        <end position="509"/>
    </location>
</feature>
<dbReference type="InterPro" id="IPR051681">
    <property type="entry name" value="Ser/Thr_Kinases-Pseudokinases"/>
</dbReference>
<keyword evidence="3 7" id="KW-0418">Kinase</keyword>
<dbReference type="PANTHER" id="PTHR44329">
    <property type="entry name" value="SERINE/THREONINE-PROTEIN KINASE TNNI3K-RELATED"/>
    <property type="match status" value="1"/>
</dbReference>
<dbReference type="SUPFAM" id="SSF56112">
    <property type="entry name" value="Protein kinase-like (PK-like)"/>
    <property type="match status" value="1"/>
</dbReference>
<dbReference type="InterPro" id="IPR000719">
    <property type="entry name" value="Prot_kinase_dom"/>
</dbReference>
<dbReference type="Gene3D" id="1.10.510.10">
    <property type="entry name" value="Transferase(Phosphotransferase) domain 1"/>
    <property type="match status" value="1"/>
</dbReference>
<evidence type="ECO:0000313" key="8">
    <source>
        <dbReference type="Proteomes" id="UP000022910"/>
    </source>
</evidence>
<dbReference type="AlphaFoldDB" id="A0A015JQ81"/>
<dbReference type="GO" id="GO:0005524">
    <property type="term" value="F:ATP binding"/>
    <property type="evidence" value="ECO:0007669"/>
    <property type="project" value="UniProtKB-KW"/>
</dbReference>
<keyword evidence="4" id="KW-0067">ATP-binding</keyword>
<evidence type="ECO:0000313" key="7">
    <source>
        <dbReference type="EMBL" id="EXX71642.1"/>
    </source>
</evidence>
<comment type="caution">
    <text evidence="7">The sequence shown here is derived from an EMBL/GenBank/DDBJ whole genome shotgun (WGS) entry which is preliminary data.</text>
</comment>
<dbReference type="PANTHER" id="PTHR44329:SF288">
    <property type="entry name" value="MITOGEN-ACTIVATED PROTEIN KINASE KINASE KINASE 20"/>
    <property type="match status" value="1"/>
</dbReference>
<feature type="compositionally biased region" description="Basic and acidic residues" evidence="5">
    <location>
        <begin position="516"/>
        <end position="526"/>
    </location>
</feature>
<dbReference type="PROSITE" id="PS50011">
    <property type="entry name" value="PROTEIN_KINASE_DOM"/>
    <property type="match status" value="1"/>
</dbReference>
<evidence type="ECO:0000256" key="2">
    <source>
        <dbReference type="ARBA" id="ARBA00022741"/>
    </source>
</evidence>
<evidence type="ECO:0000256" key="5">
    <source>
        <dbReference type="SAM" id="MobiDB-lite"/>
    </source>
</evidence>
<feature type="region of interest" description="Disordered" evidence="5">
    <location>
        <begin position="480"/>
        <end position="555"/>
    </location>
</feature>
<organism evidence="7 8">
    <name type="scientific">Rhizophagus irregularis (strain DAOM 197198w)</name>
    <name type="common">Glomus intraradices</name>
    <dbReference type="NCBI Taxonomy" id="1432141"/>
    <lineage>
        <taxon>Eukaryota</taxon>
        <taxon>Fungi</taxon>
        <taxon>Fungi incertae sedis</taxon>
        <taxon>Mucoromycota</taxon>
        <taxon>Glomeromycotina</taxon>
        <taxon>Glomeromycetes</taxon>
        <taxon>Glomerales</taxon>
        <taxon>Glomeraceae</taxon>
        <taxon>Rhizophagus</taxon>
    </lineage>
</organism>
<protein>
    <submittedName>
        <fullName evidence="7">Polo kinase CDC5</fullName>
    </submittedName>
</protein>
<dbReference type="InterPro" id="IPR011009">
    <property type="entry name" value="Kinase-like_dom_sf"/>
</dbReference>
<dbReference type="HOGENOM" id="CLU_000288_7_34_1"/>
<gene>
    <name evidence="7" type="ORF">RirG_076650</name>
</gene>
<proteinExistence type="predicted"/>
<name>A0A015JQ81_RHIIW</name>
<dbReference type="EMBL" id="JEMT01016028">
    <property type="protein sequence ID" value="EXX71642.1"/>
    <property type="molecule type" value="Genomic_DNA"/>
</dbReference>
<dbReference type="GO" id="GO:0004674">
    <property type="term" value="F:protein serine/threonine kinase activity"/>
    <property type="evidence" value="ECO:0007669"/>
    <property type="project" value="TreeGrafter"/>
</dbReference>